<proteinExistence type="predicted"/>
<dbReference type="NCBIfam" id="NF041551">
    <property type="entry name" value="YlcI_YnfO_N"/>
    <property type="match status" value="1"/>
</dbReference>
<comment type="caution">
    <text evidence="1">The sequence shown here is derived from an EMBL/GenBank/DDBJ whole genome shotgun (WGS) entry which is preliminary data.</text>
</comment>
<sequence length="78" mass="8569">MSKQIAIRLPDELVQYIDQAVEEGRAPSRAALVAQAVGCDRRRRRAERDAEILAAAGADRDLDELAEYAASVPMDDLD</sequence>
<name>A0ABW2BUJ6_9PSEU</name>
<keyword evidence="2" id="KW-1185">Reference proteome</keyword>
<evidence type="ECO:0000313" key="2">
    <source>
        <dbReference type="Proteomes" id="UP001596337"/>
    </source>
</evidence>
<accession>A0ABW2BUJ6</accession>
<dbReference type="EMBL" id="JBHSXX010000001">
    <property type="protein sequence ID" value="MFC6866631.1"/>
    <property type="molecule type" value="Genomic_DNA"/>
</dbReference>
<dbReference type="CDD" id="cd22231">
    <property type="entry name" value="RHH_NikR_HicB-like"/>
    <property type="match status" value="1"/>
</dbReference>
<protein>
    <submittedName>
        <fullName evidence="1">Ribbon-helix-helix domain-containing protein</fullName>
    </submittedName>
</protein>
<dbReference type="Proteomes" id="UP001596337">
    <property type="component" value="Unassembled WGS sequence"/>
</dbReference>
<organism evidence="1 2">
    <name type="scientific">Haloechinothrix salitolerans</name>
    <dbReference type="NCBI Taxonomy" id="926830"/>
    <lineage>
        <taxon>Bacteria</taxon>
        <taxon>Bacillati</taxon>
        <taxon>Actinomycetota</taxon>
        <taxon>Actinomycetes</taxon>
        <taxon>Pseudonocardiales</taxon>
        <taxon>Pseudonocardiaceae</taxon>
        <taxon>Haloechinothrix</taxon>
    </lineage>
</organism>
<evidence type="ECO:0000313" key="1">
    <source>
        <dbReference type="EMBL" id="MFC6866631.1"/>
    </source>
</evidence>
<reference evidence="2" key="1">
    <citation type="journal article" date="2019" name="Int. J. Syst. Evol. Microbiol.">
        <title>The Global Catalogue of Microorganisms (GCM) 10K type strain sequencing project: providing services to taxonomists for standard genome sequencing and annotation.</title>
        <authorList>
            <consortium name="The Broad Institute Genomics Platform"/>
            <consortium name="The Broad Institute Genome Sequencing Center for Infectious Disease"/>
            <person name="Wu L."/>
            <person name="Ma J."/>
        </authorList>
    </citation>
    <scope>NUCLEOTIDE SEQUENCE [LARGE SCALE GENOMIC DNA]</scope>
    <source>
        <strain evidence="2">KCTC 32255</strain>
    </source>
</reference>
<gene>
    <name evidence="1" type="ORF">ACFQGD_05680</name>
</gene>
<dbReference type="RefSeq" id="WP_345395937.1">
    <property type="nucleotide sequence ID" value="NZ_BAABLA010000024.1"/>
</dbReference>